<name>A0AAX6IR43_IRIPA</name>
<dbReference type="GO" id="GO:0000428">
    <property type="term" value="C:DNA-directed RNA polymerase complex"/>
    <property type="evidence" value="ECO:0007669"/>
    <property type="project" value="UniProtKB-KW"/>
</dbReference>
<sequence length="218" mass="23152">MEESSEKMRERLQAMRTEASSSSPQPPPSPSLPPPFQPLSNPPLQPPPPPLSGGESSPRFDFYTDPMAAFSSAKRRTGTPSYRTPPPPTNFSPPVRKPLASCPTHHLGCLISRTPGEARFRSPDPQILTPASTAAEARFSSPSPRTQALTPDSTVAEAQFNSPSPLTLTLVFTVAEAGAQACILIQEGAVEGGVMVGVAGGDEGGMVMNMNIFTLRLW</sequence>
<dbReference type="PANTHER" id="PTHR36054">
    <property type="entry name" value="PROTEIN SICKLE"/>
    <property type="match status" value="1"/>
</dbReference>
<dbReference type="GO" id="GO:0000398">
    <property type="term" value="P:mRNA splicing, via spliceosome"/>
    <property type="evidence" value="ECO:0007669"/>
    <property type="project" value="InterPro"/>
</dbReference>
<dbReference type="InterPro" id="IPR039292">
    <property type="entry name" value="SICKLE"/>
</dbReference>
<evidence type="ECO:0000256" key="1">
    <source>
        <dbReference type="SAM" id="MobiDB-lite"/>
    </source>
</evidence>
<dbReference type="AlphaFoldDB" id="A0AAX6IR43"/>
<keyword evidence="2" id="KW-0240">DNA-directed RNA polymerase</keyword>
<dbReference type="EMBL" id="JANAVB010000378">
    <property type="protein sequence ID" value="KAJ6853845.1"/>
    <property type="molecule type" value="Genomic_DNA"/>
</dbReference>
<protein>
    <submittedName>
        <fullName evidence="2">DNA-directed RNA polymerase II subunit rpb1 isoform X2</fullName>
    </submittedName>
</protein>
<reference evidence="2" key="2">
    <citation type="submission" date="2023-04" db="EMBL/GenBank/DDBJ databases">
        <authorList>
            <person name="Bruccoleri R.E."/>
            <person name="Oakeley E.J."/>
            <person name="Faust A.-M."/>
            <person name="Dessus-Babus S."/>
            <person name="Altorfer M."/>
            <person name="Burckhardt D."/>
            <person name="Oertli M."/>
            <person name="Naumann U."/>
            <person name="Petersen F."/>
            <person name="Wong J."/>
        </authorList>
    </citation>
    <scope>NUCLEOTIDE SEQUENCE</scope>
    <source>
        <strain evidence="2">GSM-AAB239-AS_SAM_17_03QT</strain>
        <tissue evidence="2">Leaf</tissue>
    </source>
</reference>
<proteinExistence type="predicted"/>
<dbReference type="GO" id="GO:0035196">
    <property type="term" value="P:miRNA processing"/>
    <property type="evidence" value="ECO:0007669"/>
    <property type="project" value="InterPro"/>
</dbReference>
<organism evidence="2 3">
    <name type="scientific">Iris pallida</name>
    <name type="common">Sweet iris</name>
    <dbReference type="NCBI Taxonomy" id="29817"/>
    <lineage>
        <taxon>Eukaryota</taxon>
        <taxon>Viridiplantae</taxon>
        <taxon>Streptophyta</taxon>
        <taxon>Embryophyta</taxon>
        <taxon>Tracheophyta</taxon>
        <taxon>Spermatophyta</taxon>
        <taxon>Magnoliopsida</taxon>
        <taxon>Liliopsida</taxon>
        <taxon>Asparagales</taxon>
        <taxon>Iridaceae</taxon>
        <taxon>Iridoideae</taxon>
        <taxon>Irideae</taxon>
        <taxon>Iris</taxon>
    </lineage>
</organism>
<evidence type="ECO:0000313" key="2">
    <source>
        <dbReference type="EMBL" id="KAJ6853845.1"/>
    </source>
</evidence>
<evidence type="ECO:0000313" key="3">
    <source>
        <dbReference type="Proteomes" id="UP001140949"/>
    </source>
</evidence>
<comment type="caution">
    <text evidence="2">The sequence shown here is derived from an EMBL/GenBank/DDBJ whole genome shotgun (WGS) entry which is preliminary data.</text>
</comment>
<gene>
    <name evidence="2" type="ORF">M6B38_114405</name>
</gene>
<dbReference type="PANTHER" id="PTHR36054:SF2">
    <property type="entry name" value="PROTEIN SICKLE"/>
    <property type="match status" value="1"/>
</dbReference>
<feature type="compositionally biased region" description="Pro residues" evidence="1">
    <location>
        <begin position="24"/>
        <end position="51"/>
    </location>
</feature>
<feature type="compositionally biased region" description="Basic and acidic residues" evidence="1">
    <location>
        <begin position="1"/>
        <end position="13"/>
    </location>
</feature>
<reference evidence="2" key="1">
    <citation type="journal article" date="2023" name="GigaByte">
        <title>Genome assembly of the bearded iris, Iris pallida Lam.</title>
        <authorList>
            <person name="Bruccoleri R.E."/>
            <person name="Oakeley E.J."/>
            <person name="Faust A.M.E."/>
            <person name="Altorfer M."/>
            <person name="Dessus-Babus S."/>
            <person name="Burckhardt D."/>
            <person name="Oertli M."/>
            <person name="Naumann U."/>
            <person name="Petersen F."/>
            <person name="Wong J."/>
        </authorList>
    </citation>
    <scope>NUCLEOTIDE SEQUENCE</scope>
    <source>
        <strain evidence="2">GSM-AAB239-AS_SAM_17_03QT</strain>
    </source>
</reference>
<keyword evidence="3" id="KW-1185">Reference proteome</keyword>
<dbReference type="Proteomes" id="UP001140949">
    <property type="component" value="Unassembled WGS sequence"/>
</dbReference>
<accession>A0AAX6IR43</accession>
<feature type="region of interest" description="Disordered" evidence="1">
    <location>
        <begin position="1"/>
        <end position="95"/>
    </location>
</feature>
<keyword evidence="2" id="KW-0804">Transcription</keyword>